<proteinExistence type="inferred from homology"/>
<reference evidence="10" key="1">
    <citation type="journal article" date="2019" name="Int. J. Syst. Evol. Microbiol.">
        <title>The Global Catalogue of Microorganisms (GCM) 10K type strain sequencing project: providing services to taxonomists for standard genome sequencing and annotation.</title>
        <authorList>
            <consortium name="The Broad Institute Genomics Platform"/>
            <consortium name="The Broad Institute Genome Sequencing Center for Infectious Disease"/>
            <person name="Wu L."/>
            <person name="Ma J."/>
        </authorList>
    </citation>
    <scope>NUCLEOTIDE SEQUENCE [LARGE SCALE GENOMIC DNA]</scope>
    <source>
        <strain evidence="10">JCM 15089</strain>
    </source>
</reference>
<keyword evidence="6" id="KW-0975">Bacterial flagellum</keyword>
<dbReference type="Pfam" id="PF06429">
    <property type="entry name" value="Flg_bbr_C"/>
    <property type="match status" value="1"/>
</dbReference>
<dbReference type="Proteomes" id="UP001499951">
    <property type="component" value="Unassembled WGS sequence"/>
</dbReference>
<protein>
    <recommendedName>
        <fullName evidence="4">Flagellar hook-associated protein 1</fullName>
    </recommendedName>
</protein>
<evidence type="ECO:0000259" key="7">
    <source>
        <dbReference type="Pfam" id="PF06429"/>
    </source>
</evidence>
<accession>A0ABP3PY17</accession>
<comment type="caution">
    <text evidence="9">The sequence shown here is derived from an EMBL/GenBank/DDBJ whole genome shotgun (WGS) entry which is preliminary data.</text>
</comment>
<keyword evidence="9" id="KW-0969">Cilium</keyword>
<evidence type="ECO:0000256" key="5">
    <source>
        <dbReference type="ARBA" id="ARBA00022525"/>
    </source>
</evidence>
<dbReference type="InterPro" id="IPR002371">
    <property type="entry name" value="FlgK"/>
</dbReference>
<keyword evidence="9" id="KW-0282">Flagellum</keyword>
<name>A0ABP3PY17_9PROT</name>
<feature type="domain" description="Flagellar basal-body/hook protein C-terminal" evidence="7">
    <location>
        <begin position="690"/>
        <end position="729"/>
    </location>
</feature>
<comment type="similarity">
    <text evidence="3">Belongs to the flagella basal body rod proteins family.</text>
</comment>
<dbReference type="InterPro" id="IPR053927">
    <property type="entry name" value="FlgK_helical"/>
</dbReference>
<gene>
    <name evidence="9" type="primary">flgK</name>
    <name evidence="9" type="ORF">GCM10008942_25100</name>
</gene>
<comment type="subcellular location">
    <subcellularLocation>
        <location evidence="1">Bacterial flagellum</location>
    </subcellularLocation>
    <subcellularLocation>
        <location evidence="2">Secreted</location>
    </subcellularLocation>
</comment>
<dbReference type="PANTHER" id="PTHR30033:SF1">
    <property type="entry name" value="FLAGELLAR HOOK-ASSOCIATED PROTEIN 1"/>
    <property type="match status" value="1"/>
</dbReference>
<sequence>MGLAINEAATKYFRETPVALNGILSSALTAMQTNTSALKVVSQNISNLNTANYARREVNLSALGAAGIPSGVTIEDVTRVTNQYLTQECLAASSSSSQYDTASSFYDQINALLGSPGDGNSLTSKISDVLGKLASAQLSTNVGSSQASIVSSLKSLTSSVSTISSSLDNMATQADSQLATTVTGASTLIKQIYDYNNLIKAATLQGNTDTAYLDQRDTALKNLSADMDIRVTPQSDGTVQVTTTDGIGLVGTGSYSVLSYKPGTGTGYGTISVQDTNGNTGQPIGTVQSLDSHLTAGSMRGLIDLRDTTIAGIQNELGSLAKGMANAFNEIHNESSAYPPPTELTGHNTGLLASDSLGFTGKSEFVLTNSSGVKQHTIDFNFDNSPPSLSVDGGAASTFTATVGGFATALNGALSGLGGGGSASFANGVLSVDGGSYGVVVGDPDSTHPSSRGGAGLSQFFGLNDVLTTSVPSLSNTGMSASDALGLAANGQIKFTVKNPNGSVATSAAVTITTGMTVGQAITAINTSLGGYASVSLDANGAMTTTVNTNYPGYSLQVTDDSTARGTTGISVSDLFGLGANAISRLSSGFTVNADIASSSSRLALARPNLSPTATQIVGSGDSTGLQALQALASKEVSFDKVANLGAQTTSLQNYAAALYQDIATQSANNTTAKTTQDDRLTEAQARLSNNSGVNLDEELANMIIYQRAYSAGARLLTTVNQLYDSLLSIQ</sequence>
<dbReference type="EMBL" id="BAAADD010000006">
    <property type="protein sequence ID" value="GAA0575287.1"/>
    <property type="molecule type" value="Genomic_DNA"/>
</dbReference>
<dbReference type="Pfam" id="PF22638">
    <property type="entry name" value="FlgK_D1"/>
    <property type="match status" value="1"/>
</dbReference>
<dbReference type="PANTHER" id="PTHR30033">
    <property type="entry name" value="FLAGELLAR HOOK-ASSOCIATED PROTEIN 1"/>
    <property type="match status" value="1"/>
</dbReference>
<evidence type="ECO:0000313" key="9">
    <source>
        <dbReference type="EMBL" id="GAA0575287.1"/>
    </source>
</evidence>
<evidence type="ECO:0000256" key="6">
    <source>
        <dbReference type="ARBA" id="ARBA00023143"/>
    </source>
</evidence>
<dbReference type="NCBIfam" id="TIGR02492">
    <property type="entry name" value="flgK_ends"/>
    <property type="match status" value="1"/>
</dbReference>
<keyword evidence="5" id="KW-0964">Secreted</keyword>
<feature type="domain" description="Flagellar hook-associated protein FlgK helical" evidence="8">
    <location>
        <begin position="107"/>
        <end position="334"/>
    </location>
</feature>
<keyword evidence="10" id="KW-1185">Reference proteome</keyword>
<dbReference type="InterPro" id="IPR010930">
    <property type="entry name" value="Flg_bb/hook_C_dom"/>
</dbReference>
<evidence type="ECO:0000256" key="2">
    <source>
        <dbReference type="ARBA" id="ARBA00004613"/>
    </source>
</evidence>
<organism evidence="9 10">
    <name type="scientific">Rhizomicrobium electricum</name>
    <dbReference type="NCBI Taxonomy" id="480070"/>
    <lineage>
        <taxon>Bacteria</taxon>
        <taxon>Pseudomonadati</taxon>
        <taxon>Pseudomonadota</taxon>
        <taxon>Alphaproteobacteria</taxon>
        <taxon>Micropepsales</taxon>
        <taxon>Micropepsaceae</taxon>
        <taxon>Rhizomicrobium</taxon>
    </lineage>
</organism>
<evidence type="ECO:0000313" key="10">
    <source>
        <dbReference type="Proteomes" id="UP001499951"/>
    </source>
</evidence>
<evidence type="ECO:0000259" key="8">
    <source>
        <dbReference type="Pfam" id="PF22638"/>
    </source>
</evidence>
<evidence type="ECO:0000256" key="4">
    <source>
        <dbReference type="ARBA" id="ARBA00016244"/>
    </source>
</evidence>
<keyword evidence="9" id="KW-0966">Cell projection</keyword>
<evidence type="ECO:0000256" key="3">
    <source>
        <dbReference type="ARBA" id="ARBA00009677"/>
    </source>
</evidence>
<evidence type="ECO:0000256" key="1">
    <source>
        <dbReference type="ARBA" id="ARBA00004365"/>
    </source>
</evidence>